<dbReference type="InterPro" id="IPR011276">
    <property type="entry name" value="TonB_haem/Hb_rcpt"/>
</dbReference>
<dbReference type="PROSITE" id="PS52016">
    <property type="entry name" value="TONB_DEPENDENT_REC_3"/>
    <property type="match status" value="1"/>
</dbReference>
<comment type="similarity">
    <text evidence="2 11 13">Belongs to the TonB-dependent receptor family.</text>
</comment>
<evidence type="ECO:0000259" key="16">
    <source>
        <dbReference type="Pfam" id="PF07715"/>
    </source>
</evidence>
<dbReference type="InterPro" id="IPR036942">
    <property type="entry name" value="Beta-barrel_TonB_sf"/>
</dbReference>
<proteinExistence type="inferred from homology"/>
<keyword evidence="7 13" id="KW-0798">TonB box</keyword>
<evidence type="ECO:0000256" key="3">
    <source>
        <dbReference type="ARBA" id="ARBA00022448"/>
    </source>
</evidence>
<reference evidence="17 18" key="1">
    <citation type="submission" date="2023-03" db="EMBL/GenBank/DDBJ databases">
        <authorList>
            <person name="Kaur S."/>
            <person name="Espinosa-Saiz D."/>
            <person name="Velazquez E."/>
            <person name="Menendez E."/>
            <person name="diCenzo G.C."/>
        </authorList>
    </citation>
    <scope>NUCLEOTIDE SEQUENCE [LARGE SCALE GENOMIC DNA]</scope>
    <source>
        <strain evidence="17 18">LMG 27395</strain>
    </source>
</reference>
<evidence type="ECO:0000256" key="5">
    <source>
        <dbReference type="ARBA" id="ARBA00022692"/>
    </source>
</evidence>
<name>A0ABY8CX92_9HYPH</name>
<dbReference type="InterPro" id="IPR000531">
    <property type="entry name" value="Beta-barrel_TonB"/>
</dbReference>
<evidence type="ECO:0000256" key="6">
    <source>
        <dbReference type="ARBA" id="ARBA00022729"/>
    </source>
</evidence>
<evidence type="ECO:0000256" key="2">
    <source>
        <dbReference type="ARBA" id="ARBA00009810"/>
    </source>
</evidence>
<accession>A0ABY8CX92</accession>
<gene>
    <name evidence="17" type="ORF">PYH38_005578</name>
</gene>
<dbReference type="InterPro" id="IPR010949">
    <property type="entry name" value="TonB_Hb/transfer/lactofer_rcpt"/>
</dbReference>
<dbReference type="PROSITE" id="PS01156">
    <property type="entry name" value="TONB_DEPENDENT_REC_2"/>
    <property type="match status" value="1"/>
</dbReference>
<dbReference type="PANTHER" id="PTHR30069:SF29">
    <property type="entry name" value="HEMOGLOBIN AND HEMOGLOBIN-HAPTOGLOBIN-BINDING PROTEIN 1-RELATED"/>
    <property type="match status" value="1"/>
</dbReference>
<evidence type="ECO:0000256" key="7">
    <source>
        <dbReference type="ARBA" id="ARBA00023077"/>
    </source>
</evidence>
<feature type="chain" id="PRO_5047430781" evidence="14">
    <location>
        <begin position="28"/>
        <end position="735"/>
    </location>
</feature>
<dbReference type="Gene3D" id="2.170.130.10">
    <property type="entry name" value="TonB-dependent receptor, plug domain"/>
    <property type="match status" value="1"/>
</dbReference>
<dbReference type="RefSeq" id="WP_280734021.1">
    <property type="nucleotide sequence ID" value="NZ_CP120368.1"/>
</dbReference>
<dbReference type="NCBIfam" id="TIGR01785">
    <property type="entry name" value="TonB-hemin"/>
    <property type="match status" value="1"/>
</dbReference>
<feature type="signal peptide" evidence="14">
    <location>
        <begin position="1"/>
        <end position="27"/>
    </location>
</feature>
<organism evidence="17 18">
    <name type="scientific">Sinorhizobium numidicum</name>
    <dbReference type="NCBI Taxonomy" id="680248"/>
    <lineage>
        <taxon>Bacteria</taxon>
        <taxon>Pseudomonadati</taxon>
        <taxon>Pseudomonadota</taxon>
        <taxon>Alphaproteobacteria</taxon>
        <taxon>Hyphomicrobiales</taxon>
        <taxon>Rhizobiaceae</taxon>
        <taxon>Sinorhizobium/Ensifer group</taxon>
        <taxon>Sinorhizobium</taxon>
    </lineage>
</organism>
<keyword evidence="5 11" id="KW-0812">Transmembrane</keyword>
<dbReference type="PANTHER" id="PTHR30069">
    <property type="entry name" value="TONB-DEPENDENT OUTER MEMBRANE RECEPTOR"/>
    <property type="match status" value="1"/>
</dbReference>
<dbReference type="InterPro" id="IPR039426">
    <property type="entry name" value="TonB-dep_rcpt-like"/>
</dbReference>
<keyword evidence="3 11" id="KW-0813">Transport</keyword>
<feature type="domain" description="TonB-dependent receptor plug" evidence="16">
    <location>
        <begin position="62"/>
        <end position="165"/>
    </location>
</feature>
<comment type="subcellular location">
    <subcellularLocation>
        <location evidence="1 11">Cell outer membrane</location>
        <topology evidence="1 11">Multi-pass membrane protein</topology>
    </subcellularLocation>
</comment>
<keyword evidence="4 11" id="KW-1134">Transmembrane beta strand</keyword>
<feature type="short sequence motif" description="TonB C-terminal box" evidence="12">
    <location>
        <begin position="718"/>
        <end position="735"/>
    </location>
</feature>
<dbReference type="Pfam" id="PF00593">
    <property type="entry name" value="TonB_dep_Rec_b-barrel"/>
    <property type="match status" value="1"/>
</dbReference>
<dbReference type="NCBIfam" id="TIGR01786">
    <property type="entry name" value="TonB-hemlactrns"/>
    <property type="match status" value="1"/>
</dbReference>
<evidence type="ECO:0000256" key="1">
    <source>
        <dbReference type="ARBA" id="ARBA00004571"/>
    </source>
</evidence>
<dbReference type="Gene3D" id="2.40.170.20">
    <property type="entry name" value="TonB-dependent receptor, beta-barrel domain"/>
    <property type="match status" value="1"/>
</dbReference>
<evidence type="ECO:0000256" key="13">
    <source>
        <dbReference type="RuleBase" id="RU003357"/>
    </source>
</evidence>
<keyword evidence="8 11" id="KW-0472">Membrane</keyword>
<evidence type="ECO:0000256" key="10">
    <source>
        <dbReference type="ARBA" id="ARBA00023237"/>
    </source>
</evidence>
<keyword evidence="9 17" id="KW-0675">Receptor</keyword>
<sequence>MLNRHHRLALLACTAFVTLAGIAVSHAQSTTSNEATAAEKQGRVTLLKKLEVKGGEKKGIADTPLASQVTEKELDDHQISSFEDLGRYLEPGVNFNRTNGSVNIRGLEGARVLTTIDGIAIPFLDDGARDADGGIDSFDFAALSTIDIVRGADSSRAGGGALGGAVVLRTLEPEDLIGEGKTWGGIFKFAYDGEDESLGGSAAVAARYDNTAVLFQGGYKRGHERKSNGDVGGYSVTRTEADPADYDQNNLLFKVRQYTDSGHTFGLTAERFDRDKDIDFMAGQSLLGNYRPGDYDKLDNTRRERLSLDYKFEAVDDDAWFDNASAVIYWQRLLRENGADAFRSTSVIGEYSRLNEAEDESYGASGYVEKFFDTGILQHRVTLGGEFAIGKLHQYSSGDDSCDEAPSPACGFLHTNQSDSPDVDSKKFGIYLQDRISVGDGPFAIAPGLRYDWYEYSPQNTAAYMRNPNYDGLPPGQSGDALSPKLLGTYQAAEQVELYAQWAMGFRAPTTQELYLNYGAPGSYLRIGNPDLEPETSNGFEIGAKLGDEDFGGRVSAFYNRYKNFIDERTYDDPNDIYPRGITEAINRANVSIHGVEVSAHKVFSNGFHVRTALAYAYGKDLDTDEVLGSVAPLKGVLGLGYATETWGTDLIFTAVKSVSEKSTSSFKAPGYGLMDLTGWWEPEQMPGLRVNAGVYNVFDKTYWDAVNTQNTFTQPAEYYSEPGRTFKISLTQRF</sequence>
<dbReference type="CDD" id="cd01347">
    <property type="entry name" value="ligand_gated_channel"/>
    <property type="match status" value="1"/>
</dbReference>
<protein>
    <submittedName>
        <fullName evidence="17">TonB-dependent hemoglobin/transferrin/lactoferrin family receptor</fullName>
    </submittedName>
</protein>
<evidence type="ECO:0000259" key="15">
    <source>
        <dbReference type="Pfam" id="PF00593"/>
    </source>
</evidence>
<keyword evidence="6 14" id="KW-0732">Signal</keyword>
<dbReference type="Proteomes" id="UP001235547">
    <property type="component" value="Chromosome 1"/>
</dbReference>
<keyword evidence="18" id="KW-1185">Reference proteome</keyword>
<dbReference type="InterPro" id="IPR010917">
    <property type="entry name" value="TonB_rcpt_CS"/>
</dbReference>
<evidence type="ECO:0000256" key="4">
    <source>
        <dbReference type="ARBA" id="ARBA00022452"/>
    </source>
</evidence>
<evidence type="ECO:0000256" key="11">
    <source>
        <dbReference type="PROSITE-ProRule" id="PRU01360"/>
    </source>
</evidence>
<evidence type="ECO:0000256" key="8">
    <source>
        <dbReference type="ARBA" id="ARBA00023136"/>
    </source>
</evidence>
<dbReference type="EMBL" id="CP120371">
    <property type="protein sequence ID" value="WEX83214.1"/>
    <property type="molecule type" value="Genomic_DNA"/>
</dbReference>
<keyword evidence="10 11" id="KW-0998">Cell outer membrane</keyword>
<dbReference type="InterPro" id="IPR037066">
    <property type="entry name" value="Plug_dom_sf"/>
</dbReference>
<dbReference type="SUPFAM" id="SSF56935">
    <property type="entry name" value="Porins"/>
    <property type="match status" value="1"/>
</dbReference>
<evidence type="ECO:0000256" key="12">
    <source>
        <dbReference type="PROSITE-ProRule" id="PRU10144"/>
    </source>
</evidence>
<evidence type="ECO:0000313" key="18">
    <source>
        <dbReference type="Proteomes" id="UP001235547"/>
    </source>
</evidence>
<evidence type="ECO:0000313" key="17">
    <source>
        <dbReference type="EMBL" id="WEX83214.1"/>
    </source>
</evidence>
<evidence type="ECO:0000256" key="9">
    <source>
        <dbReference type="ARBA" id="ARBA00023170"/>
    </source>
</evidence>
<dbReference type="Pfam" id="PF07715">
    <property type="entry name" value="Plug"/>
    <property type="match status" value="1"/>
</dbReference>
<evidence type="ECO:0000256" key="14">
    <source>
        <dbReference type="SAM" id="SignalP"/>
    </source>
</evidence>
<feature type="domain" description="TonB-dependent receptor-like beta-barrel" evidence="15">
    <location>
        <begin position="257"/>
        <end position="698"/>
    </location>
</feature>
<dbReference type="InterPro" id="IPR012910">
    <property type="entry name" value="Plug_dom"/>
</dbReference>